<feature type="transmembrane region" description="Helical" evidence="6">
    <location>
        <begin position="159"/>
        <end position="180"/>
    </location>
</feature>
<evidence type="ECO:0000256" key="5">
    <source>
        <dbReference type="ARBA" id="ARBA00023136"/>
    </source>
</evidence>
<dbReference type="Proteomes" id="UP000233398">
    <property type="component" value="Unassembled WGS sequence"/>
</dbReference>
<dbReference type="RefSeq" id="WP_101073865.1">
    <property type="nucleotide sequence ID" value="NZ_PISP01000003.1"/>
</dbReference>
<dbReference type="Pfam" id="PF03706">
    <property type="entry name" value="LPG_synthase_TM"/>
    <property type="match status" value="1"/>
</dbReference>
<keyword evidence="5 6" id="KW-0472">Membrane</keyword>
<comment type="caution">
    <text evidence="7">The sequence shown here is derived from an EMBL/GenBank/DDBJ whole genome shotgun (WGS) entry which is preliminary data.</text>
</comment>
<sequence>MKKRRFINILISVVVAALFIQLAVRNVDMSELWQQMKMATFYWLPFFVLALLASHIMRAERWRLLLENENERIPRSTLFAGVMLGYVLNNVVPRLGEISRPVYVARKQGMSSSNLIGTIVVERLFDLATMMLLVLFVSFYLIRDAGLLEQLFGTDAWPWYAYLAIPLFFVLAVAGIWLIYKILNYSDEKEPFNSALLNKILDKARSFTEGMISIRHVKNWPMFLLLTAGIWIGYVFMTYLPFYMMSFQSVYGLTMSDAVVLTMVSSIGVSIPTPAGIGSYHLLIQQSMWLLYNIPLVSALTYATIAHAVTVLLVFIIGPISLWWDKYATLKAGNPN</sequence>
<name>A0A2N0VGT3_9BACT</name>
<comment type="subcellular location">
    <subcellularLocation>
        <location evidence="1">Cell membrane</location>
        <topology evidence="1">Multi-pass membrane protein</topology>
    </subcellularLocation>
</comment>
<evidence type="ECO:0000256" key="1">
    <source>
        <dbReference type="ARBA" id="ARBA00004651"/>
    </source>
</evidence>
<gene>
    <name evidence="7" type="ORF">CWD77_12350</name>
</gene>
<dbReference type="GO" id="GO:0005886">
    <property type="term" value="C:plasma membrane"/>
    <property type="evidence" value="ECO:0007669"/>
    <property type="project" value="UniProtKB-SubCell"/>
</dbReference>
<dbReference type="PANTHER" id="PTHR39087">
    <property type="entry name" value="UPF0104 MEMBRANE PROTEIN MJ1595"/>
    <property type="match status" value="1"/>
</dbReference>
<keyword evidence="4 6" id="KW-1133">Transmembrane helix</keyword>
<dbReference type="PANTHER" id="PTHR39087:SF2">
    <property type="entry name" value="UPF0104 MEMBRANE PROTEIN MJ1595"/>
    <property type="match status" value="1"/>
</dbReference>
<accession>A0A2N0VGT3</accession>
<proteinExistence type="predicted"/>
<dbReference type="OrthoDB" id="9812094at2"/>
<feature type="transmembrane region" description="Helical" evidence="6">
    <location>
        <begin position="39"/>
        <end position="57"/>
    </location>
</feature>
<feature type="transmembrane region" description="Helical" evidence="6">
    <location>
        <begin position="220"/>
        <end position="240"/>
    </location>
</feature>
<feature type="transmembrane region" description="Helical" evidence="6">
    <location>
        <begin position="6"/>
        <end position="27"/>
    </location>
</feature>
<evidence type="ECO:0000256" key="6">
    <source>
        <dbReference type="SAM" id="Phobius"/>
    </source>
</evidence>
<evidence type="ECO:0000256" key="3">
    <source>
        <dbReference type="ARBA" id="ARBA00022692"/>
    </source>
</evidence>
<keyword evidence="8" id="KW-1185">Reference proteome</keyword>
<evidence type="ECO:0000313" key="7">
    <source>
        <dbReference type="EMBL" id="PKD43390.1"/>
    </source>
</evidence>
<feature type="transmembrane region" description="Helical" evidence="6">
    <location>
        <begin position="260"/>
        <end position="284"/>
    </location>
</feature>
<dbReference type="SUPFAM" id="SSF103473">
    <property type="entry name" value="MFS general substrate transporter"/>
    <property type="match status" value="1"/>
</dbReference>
<dbReference type="EMBL" id="PISP01000003">
    <property type="protein sequence ID" value="PKD43390.1"/>
    <property type="molecule type" value="Genomic_DNA"/>
</dbReference>
<dbReference type="InterPro" id="IPR022791">
    <property type="entry name" value="L-PG_synthase/AglD"/>
</dbReference>
<evidence type="ECO:0000256" key="2">
    <source>
        <dbReference type="ARBA" id="ARBA00022475"/>
    </source>
</evidence>
<evidence type="ECO:0000313" key="8">
    <source>
        <dbReference type="Proteomes" id="UP000233398"/>
    </source>
</evidence>
<keyword evidence="3 6" id="KW-0812">Transmembrane</keyword>
<evidence type="ECO:0000256" key="4">
    <source>
        <dbReference type="ARBA" id="ARBA00022989"/>
    </source>
</evidence>
<dbReference type="AlphaFoldDB" id="A0A2N0VGT3"/>
<keyword evidence="2" id="KW-1003">Cell membrane</keyword>
<feature type="transmembrane region" description="Helical" evidence="6">
    <location>
        <begin position="296"/>
        <end position="324"/>
    </location>
</feature>
<organism evidence="7 8">
    <name type="scientific">Rhodohalobacter barkolensis</name>
    <dbReference type="NCBI Taxonomy" id="2053187"/>
    <lineage>
        <taxon>Bacteria</taxon>
        <taxon>Pseudomonadati</taxon>
        <taxon>Balneolota</taxon>
        <taxon>Balneolia</taxon>
        <taxon>Balneolales</taxon>
        <taxon>Balneolaceae</taxon>
        <taxon>Rhodohalobacter</taxon>
    </lineage>
</organism>
<reference evidence="7 8" key="1">
    <citation type="submission" date="2017-11" db="EMBL/GenBank/DDBJ databases">
        <title>Rhodohalobacter 15182 sp. nov., isolated from a salt lake.</title>
        <authorList>
            <person name="Han S."/>
        </authorList>
    </citation>
    <scope>NUCLEOTIDE SEQUENCE [LARGE SCALE GENOMIC DNA]</scope>
    <source>
        <strain evidence="7 8">15182</strain>
    </source>
</reference>
<dbReference type="InterPro" id="IPR036259">
    <property type="entry name" value="MFS_trans_sf"/>
</dbReference>
<protein>
    <submittedName>
        <fullName evidence="7">TIGR00374 family protein</fullName>
    </submittedName>
</protein>
<feature type="transmembrane region" description="Helical" evidence="6">
    <location>
        <begin position="115"/>
        <end position="139"/>
    </location>
</feature>